<dbReference type="Proteomes" id="UP001630127">
    <property type="component" value="Unassembled WGS sequence"/>
</dbReference>
<comment type="caution">
    <text evidence="2">The sequence shown here is derived from an EMBL/GenBank/DDBJ whole genome shotgun (WGS) entry which is preliminary data.</text>
</comment>
<dbReference type="AlphaFoldDB" id="A0ABD3AP45"/>
<accession>A0ABD3AP45</accession>
<name>A0ABD3AP45_9GENT</name>
<keyword evidence="3" id="KW-1185">Reference proteome</keyword>
<reference evidence="2 3" key="1">
    <citation type="submission" date="2024-11" db="EMBL/GenBank/DDBJ databases">
        <title>A near-complete genome assembly of Cinchona calisaya.</title>
        <authorList>
            <person name="Lian D.C."/>
            <person name="Zhao X.W."/>
            <person name="Wei L."/>
        </authorList>
    </citation>
    <scope>NUCLEOTIDE SEQUENCE [LARGE SCALE GENOMIC DNA]</scope>
    <source>
        <tissue evidence="2">Nenye</tissue>
    </source>
</reference>
<gene>
    <name evidence="2" type="ORF">ACH5RR_006372</name>
</gene>
<dbReference type="EMBL" id="JBJUIK010000003">
    <property type="protein sequence ID" value="KAL3532851.1"/>
    <property type="molecule type" value="Genomic_DNA"/>
</dbReference>
<keyword evidence="1" id="KW-0732">Signal</keyword>
<evidence type="ECO:0000313" key="3">
    <source>
        <dbReference type="Proteomes" id="UP001630127"/>
    </source>
</evidence>
<feature type="signal peptide" evidence="1">
    <location>
        <begin position="1"/>
        <end position="23"/>
    </location>
</feature>
<sequence length="76" mass="8689">MQKRFLAVVVVIFVPSFSSGLEAEELYKIGTDCKDAWGIAVMKRSSSKEIPCLLLYIRYAMKSLLNILEKIESRNF</sequence>
<organism evidence="2 3">
    <name type="scientific">Cinchona calisaya</name>
    <dbReference type="NCBI Taxonomy" id="153742"/>
    <lineage>
        <taxon>Eukaryota</taxon>
        <taxon>Viridiplantae</taxon>
        <taxon>Streptophyta</taxon>
        <taxon>Embryophyta</taxon>
        <taxon>Tracheophyta</taxon>
        <taxon>Spermatophyta</taxon>
        <taxon>Magnoliopsida</taxon>
        <taxon>eudicotyledons</taxon>
        <taxon>Gunneridae</taxon>
        <taxon>Pentapetalae</taxon>
        <taxon>asterids</taxon>
        <taxon>lamiids</taxon>
        <taxon>Gentianales</taxon>
        <taxon>Rubiaceae</taxon>
        <taxon>Cinchonoideae</taxon>
        <taxon>Cinchoneae</taxon>
        <taxon>Cinchona</taxon>
    </lineage>
</organism>
<protein>
    <submittedName>
        <fullName evidence="2">Uncharacterized protein</fullName>
    </submittedName>
</protein>
<proteinExistence type="predicted"/>
<feature type="chain" id="PRO_5044776731" evidence="1">
    <location>
        <begin position="24"/>
        <end position="76"/>
    </location>
</feature>
<evidence type="ECO:0000313" key="2">
    <source>
        <dbReference type="EMBL" id="KAL3532851.1"/>
    </source>
</evidence>
<evidence type="ECO:0000256" key="1">
    <source>
        <dbReference type="SAM" id="SignalP"/>
    </source>
</evidence>